<dbReference type="EMBL" id="MF158042">
    <property type="protein sequence ID" value="ATE86116.1"/>
    <property type="molecule type" value="Genomic_DNA"/>
</dbReference>
<evidence type="ECO:0000313" key="2">
    <source>
        <dbReference type="Proteomes" id="UP000226171"/>
    </source>
</evidence>
<gene>
    <name evidence="1" type="ORF">Sd1_gp50</name>
</gene>
<protein>
    <submittedName>
        <fullName evidence="1">Uncharacterized protein</fullName>
    </submittedName>
</protein>
<accession>A0A291AYL1</accession>
<evidence type="ECO:0000313" key="1">
    <source>
        <dbReference type="EMBL" id="ATE86116.1"/>
    </source>
</evidence>
<name>A0A291AYL1_9CAUD</name>
<reference evidence="1 2" key="1">
    <citation type="submission" date="2017-05" db="EMBL/GenBank/DDBJ databases">
        <title>The isolation and characterization of 16 novel Shigella-infecting phages from the environment.</title>
        <authorList>
            <person name="Doore S.M."/>
            <person name="Schrad J.R."/>
            <person name="Dover J.A."/>
            <person name="Parent K.N."/>
        </authorList>
    </citation>
    <scope>NUCLEOTIDE SEQUENCE [LARGE SCALE GENOMIC DNA]</scope>
</reference>
<proteinExistence type="predicted"/>
<dbReference type="Proteomes" id="UP000226171">
    <property type="component" value="Segment"/>
</dbReference>
<keyword evidence="2" id="KW-1185">Reference proteome</keyword>
<organism evidence="1 2">
    <name type="scientific">Shigella phage Sd1</name>
    <dbReference type="NCBI Taxonomy" id="2024313"/>
    <lineage>
        <taxon>Viruses</taxon>
        <taxon>Duplodnaviria</taxon>
        <taxon>Heunggongvirae</taxon>
        <taxon>Uroviricota</taxon>
        <taxon>Caudoviricetes</taxon>
        <taxon>Drexlerviridae</taxon>
        <taxon>Rogunavirinae</taxon>
        <taxon>Wilsonroadvirus</taxon>
        <taxon>Wilsonroadvirus Sd1</taxon>
    </lineage>
</organism>
<sequence length="108" mass="12585">MKAIFKGYKMDDSFFNFTKGMKYQINDGYKCKFVIDDNGCRVSIDNSSVYDFEIVEDDDLFEEPASLKYYINGNLVQKSYFYELIGELNEADRLGAKVSSVKFEIKFE</sequence>